<dbReference type="PANTHER" id="PTHR33386">
    <property type="entry name" value="OS02G0740600 PROTEIN"/>
    <property type="match status" value="1"/>
</dbReference>
<sequence>MFKDLVDSFRMWSYKTAFRGSNSPSFFLQRFIREEEMGSSGASWADQWDNGPDPVFGSNESKKKSNNNALGKTKAVASSGVKKLKEGTSLGFQWIKTKYHKTTHKN</sequence>
<evidence type="ECO:0000313" key="2">
    <source>
        <dbReference type="EMBL" id="CAJ1975205.1"/>
    </source>
</evidence>
<protein>
    <submittedName>
        <fullName evidence="2">Uncharacterized protein</fullName>
    </submittedName>
</protein>
<evidence type="ECO:0000256" key="1">
    <source>
        <dbReference type="SAM" id="MobiDB-lite"/>
    </source>
</evidence>
<keyword evidence="3" id="KW-1185">Reference proteome</keyword>
<proteinExistence type="predicted"/>
<dbReference type="PANTHER" id="PTHR33386:SF5">
    <property type="entry name" value="OS02G0740600 PROTEIN"/>
    <property type="match status" value="1"/>
</dbReference>
<evidence type="ECO:0000313" key="3">
    <source>
        <dbReference type="Proteomes" id="UP001189624"/>
    </source>
</evidence>
<organism evidence="2 3">
    <name type="scientific">Sphenostylis stenocarpa</name>
    <dbReference type="NCBI Taxonomy" id="92480"/>
    <lineage>
        <taxon>Eukaryota</taxon>
        <taxon>Viridiplantae</taxon>
        <taxon>Streptophyta</taxon>
        <taxon>Embryophyta</taxon>
        <taxon>Tracheophyta</taxon>
        <taxon>Spermatophyta</taxon>
        <taxon>Magnoliopsida</taxon>
        <taxon>eudicotyledons</taxon>
        <taxon>Gunneridae</taxon>
        <taxon>Pentapetalae</taxon>
        <taxon>rosids</taxon>
        <taxon>fabids</taxon>
        <taxon>Fabales</taxon>
        <taxon>Fabaceae</taxon>
        <taxon>Papilionoideae</taxon>
        <taxon>50 kb inversion clade</taxon>
        <taxon>NPAAA clade</taxon>
        <taxon>indigoferoid/millettioid clade</taxon>
        <taxon>Phaseoleae</taxon>
        <taxon>Sphenostylis</taxon>
    </lineage>
</organism>
<feature type="region of interest" description="Disordered" evidence="1">
    <location>
        <begin position="42"/>
        <end position="74"/>
    </location>
</feature>
<dbReference type="EMBL" id="OY731406">
    <property type="protein sequence ID" value="CAJ1975205.1"/>
    <property type="molecule type" value="Genomic_DNA"/>
</dbReference>
<accession>A0AA86W0S7</accession>
<name>A0AA86W0S7_9FABA</name>
<gene>
    <name evidence="2" type="ORF">AYBTSS11_LOCUS27309</name>
</gene>
<dbReference type="Proteomes" id="UP001189624">
    <property type="component" value="Chromosome 9"/>
</dbReference>
<reference evidence="2" key="1">
    <citation type="submission" date="2023-10" db="EMBL/GenBank/DDBJ databases">
        <authorList>
            <person name="Domelevo Entfellner J.-B."/>
        </authorList>
    </citation>
    <scope>NUCLEOTIDE SEQUENCE</scope>
</reference>
<dbReference type="AlphaFoldDB" id="A0AA86W0S7"/>
<dbReference type="Gramene" id="rna-AYBTSS11_LOCUS27309">
    <property type="protein sequence ID" value="CAJ1975205.1"/>
    <property type="gene ID" value="gene-AYBTSS11_LOCUS27309"/>
</dbReference>